<comment type="subcellular location">
    <subcellularLocation>
        <location evidence="2">Mitochondrion inner membrane</location>
        <topology evidence="2">Multi-pass membrane protein</topology>
    </subcellularLocation>
</comment>
<reference evidence="21" key="1">
    <citation type="submission" date="2016-04" db="EMBL/GenBank/DDBJ databases">
        <title>Mitochondria of beetle species.</title>
        <authorList>
            <person name="Hunter A."/>
            <person name="Moriniere J."/>
            <person name="Tang P."/>
            <person name="Linard B."/>
            <person name="Crampton-Platt A."/>
            <person name="Vogler A.P."/>
        </authorList>
    </citation>
    <scope>NUCLEOTIDE SEQUENCE</scope>
</reference>
<feature type="transmembrane region" description="Helical" evidence="17">
    <location>
        <begin position="374"/>
        <end position="399"/>
    </location>
</feature>
<dbReference type="EC" id="7.1.1.2" evidence="3 17"/>
<evidence type="ECO:0000256" key="3">
    <source>
        <dbReference type="ARBA" id="ARBA00012944"/>
    </source>
</evidence>
<keyword evidence="7 17" id="KW-0812">Transmembrane</keyword>
<feature type="transmembrane region" description="Helical" evidence="17">
    <location>
        <begin position="330"/>
        <end position="354"/>
    </location>
</feature>
<dbReference type="PANTHER" id="PTHR42829:SF2">
    <property type="entry name" value="NADH-UBIQUINONE OXIDOREDUCTASE CHAIN 5"/>
    <property type="match status" value="1"/>
</dbReference>
<dbReference type="GO" id="GO:0008137">
    <property type="term" value="F:NADH dehydrogenase (ubiquinone) activity"/>
    <property type="evidence" value="ECO:0007669"/>
    <property type="project" value="UniProtKB-EC"/>
</dbReference>
<evidence type="ECO:0000259" key="18">
    <source>
        <dbReference type="Pfam" id="PF00361"/>
    </source>
</evidence>
<feature type="transmembrane region" description="Helical" evidence="17">
    <location>
        <begin position="491"/>
        <end position="514"/>
    </location>
</feature>
<evidence type="ECO:0000256" key="5">
    <source>
        <dbReference type="ARBA" id="ARBA00022448"/>
    </source>
</evidence>
<keyword evidence="5 17" id="KW-0813">Transport</keyword>
<feature type="transmembrane region" description="Helical" evidence="17">
    <location>
        <begin position="269"/>
        <end position="288"/>
    </location>
</feature>
<dbReference type="PRINTS" id="PR01434">
    <property type="entry name" value="NADHDHGNASE5"/>
</dbReference>
<dbReference type="InterPro" id="IPR010934">
    <property type="entry name" value="NADH_DH_su5_C"/>
</dbReference>
<feature type="domain" description="NADH:quinone oxidoreductase/Mrp antiporter transmembrane" evidence="18">
    <location>
        <begin position="104"/>
        <end position="385"/>
    </location>
</feature>
<evidence type="ECO:0000256" key="13">
    <source>
        <dbReference type="ARBA" id="ARBA00023075"/>
    </source>
</evidence>
<evidence type="ECO:0000256" key="17">
    <source>
        <dbReference type="RuleBase" id="RU003404"/>
    </source>
</evidence>
<feature type="transmembrane region" description="Helical" evidence="17">
    <location>
        <begin position="420"/>
        <end position="442"/>
    </location>
</feature>
<evidence type="ECO:0000256" key="16">
    <source>
        <dbReference type="ARBA" id="ARBA00049551"/>
    </source>
</evidence>
<evidence type="ECO:0000259" key="20">
    <source>
        <dbReference type="Pfam" id="PF06455"/>
    </source>
</evidence>
<evidence type="ECO:0000256" key="8">
    <source>
        <dbReference type="ARBA" id="ARBA00022792"/>
    </source>
</evidence>
<dbReference type="GO" id="GO:0005743">
    <property type="term" value="C:mitochondrial inner membrane"/>
    <property type="evidence" value="ECO:0007669"/>
    <property type="project" value="UniProtKB-SubCell"/>
</dbReference>
<keyword evidence="15 17" id="KW-0472">Membrane</keyword>
<evidence type="ECO:0000256" key="1">
    <source>
        <dbReference type="ARBA" id="ARBA00003257"/>
    </source>
</evidence>
<feature type="transmembrane region" description="Helical" evidence="17">
    <location>
        <begin position="173"/>
        <end position="192"/>
    </location>
</feature>
<evidence type="ECO:0000256" key="15">
    <source>
        <dbReference type="ARBA" id="ARBA00023136"/>
    </source>
</evidence>
<keyword evidence="13 17" id="KW-0830">Ubiquinone</keyword>
<dbReference type="GO" id="GO:0015990">
    <property type="term" value="P:electron transport coupled proton transport"/>
    <property type="evidence" value="ECO:0007669"/>
    <property type="project" value="TreeGrafter"/>
</dbReference>
<dbReference type="Pfam" id="PF00361">
    <property type="entry name" value="Proton_antipo_M"/>
    <property type="match status" value="1"/>
</dbReference>
<dbReference type="EMBL" id="KX087365">
    <property type="protein sequence ID" value="ARH54800.1"/>
    <property type="molecule type" value="Genomic_DNA"/>
</dbReference>
<evidence type="ECO:0000256" key="4">
    <source>
        <dbReference type="ARBA" id="ARBA00021096"/>
    </source>
</evidence>
<feature type="transmembrane region" description="Helical" evidence="17">
    <location>
        <begin position="556"/>
        <end position="574"/>
    </location>
</feature>
<sequence length="575" mass="64567">MAFRVLYFSLFLMVSVIFYIAGLYLLYLNVEIFFEFDLVGVNSCVMGMVFLIDWVSLLFASFVLFISSMIMKYSEGYMQMDKAMKRFVFLMAMFVLSMLLVIFSSSLITVLLGWDGLGLVSYVLVIYYQNVKSFNAGMLTALSNRVGDGALLLGIAWMTDIGGWSYMANLDSLKSGSSLLVLGFFIVLASVTKSAQIPFSSWLPAAMSAPTPVSSLVHSSTLVTAGVYLLFRFSGVFSSGLMEGLLYLSLLTMFMAGIGANFEFDLKKIIALSTLSQLGMMLVIFSLGEKSLAFFHLLMHALLKALLFMCAGVIIHNLANCQDIRSMGSLCFIFPVTCSCFSVSSMALCGLPFLSGFYSKDLVAEALSMEILGVFVYLIFFISVGLTVSYSLRLSYYVFFGRFNGLSLNYFSEVNNKIMLKGMLGLVFLVIFKGGMLVWVLFPSPYFIVLPFFMKMVTLLMVVIGAWLGYELSVVSVHYNLKSLKWYMVSFYFSSMWNLPILSTLGASGFFLVLGKVYSKKFDYGWIEFYGSKGLFELVKNYTEIFQLVSRNHVKVFLMMIFMFFVYLIVFIMVV</sequence>
<feature type="transmembrane region" description="Helical" evidence="17">
    <location>
        <begin position="149"/>
        <end position="167"/>
    </location>
</feature>
<comment type="function">
    <text evidence="17">Core subunit of the mitochondrial membrane respiratory chain NADH dehydrogenase (Complex I) which catalyzes electron transfer from NADH through the respiratory chain, using ubiquinone as an electron acceptor. Essential for the catalytic activity and assembly of complex I.</text>
</comment>
<feature type="transmembrane region" description="Helical" evidence="17">
    <location>
        <begin position="87"/>
        <end position="105"/>
    </location>
</feature>
<feature type="transmembrane region" description="Helical" evidence="17">
    <location>
        <begin position="39"/>
        <end position="66"/>
    </location>
</feature>
<dbReference type="InterPro" id="IPR001516">
    <property type="entry name" value="Proton_antipo_N"/>
</dbReference>
<dbReference type="GO" id="GO:0042773">
    <property type="term" value="P:ATP synthesis coupled electron transport"/>
    <property type="evidence" value="ECO:0007669"/>
    <property type="project" value="InterPro"/>
</dbReference>
<keyword evidence="6" id="KW-0679">Respiratory chain</keyword>
<gene>
    <name evidence="21" type="primary">nad5</name>
</gene>
<dbReference type="PANTHER" id="PTHR42829">
    <property type="entry name" value="NADH-UBIQUINONE OXIDOREDUCTASE CHAIN 5"/>
    <property type="match status" value="1"/>
</dbReference>
<organism evidence="21">
    <name type="scientific">Trigonopterus sp. AH-2016</name>
    <dbReference type="NCBI Taxonomy" id="1903843"/>
    <lineage>
        <taxon>Eukaryota</taxon>
        <taxon>Metazoa</taxon>
        <taxon>Ecdysozoa</taxon>
        <taxon>Arthropoda</taxon>
        <taxon>Hexapoda</taxon>
        <taxon>Insecta</taxon>
        <taxon>Pterygota</taxon>
        <taxon>Neoptera</taxon>
        <taxon>Endopterygota</taxon>
        <taxon>Coleoptera</taxon>
        <taxon>Polyphaga</taxon>
        <taxon>Cucujiformia</taxon>
        <taxon>Curculionidae</taxon>
        <taxon>Cryptorhynchinae</taxon>
        <taxon>Trigonopterus</taxon>
    </lineage>
</organism>
<comment type="similarity">
    <text evidence="17">Belongs to the complex I subunit 5 family.</text>
</comment>
<keyword evidence="11 17" id="KW-1133">Transmembrane helix</keyword>
<evidence type="ECO:0000256" key="11">
    <source>
        <dbReference type="ARBA" id="ARBA00022989"/>
    </source>
</evidence>
<feature type="domain" description="NADH dehydrogenase subunit 5 C-terminal" evidence="20">
    <location>
        <begin position="390"/>
        <end position="571"/>
    </location>
</feature>
<evidence type="ECO:0000256" key="9">
    <source>
        <dbReference type="ARBA" id="ARBA00022967"/>
    </source>
</evidence>
<evidence type="ECO:0000256" key="6">
    <source>
        <dbReference type="ARBA" id="ARBA00022660"/>
    </source>
</evidence>
<name>A0A343C457_9CUCU</name>
<evidence type="ECO:0000313" key="21">
    <source>
        <dbReference type="EMBL" id="ARH54800.1"/>
    </source>
</evidence>
<evidence type="ECO:0000256" key="14">
    <source>
        <dbReference type="ARBA" id="ARBA00023128"/>
    </source>
</evidence>
<comment type="catalytic activity">
    <reaction evidence="16 17">
        <text>a ubiquinone + NADH + 5 H(+)(in) = a ubiquinol + NAD(+) + 4 H(+)(out)</text>
        <dbReference type="Rhea" id="RHEA:29091"/>
        <dbReference type="Rhea" id="RHEA-COMP:9565"/>
        <dbReference type="Rhea" id="RHEA-COMP:9566"/>
        <dbReference type="ChEBI" id="CHEBI:15378"/>
        <dbReference type="ChEBI" id="CHEBI:16389"/>
        <dbReference type="ChEBI" id="CHEBI:17976"/>
        <dbReference type="ChEBI" id="CHEBI:57540"/>
        <dbReference type="ChEBI" id="CHEBI:57945"/>
        <dbReference type="EC" id="7.1.1.2"/>
    </reaction>
</comment>
<evidence type="ECO:0000259" key="19">
    <source>
        <dbReference type="Pfam" id="PF00662"/>
    </source>
</evidence>
<keyword evidence="10" id="KW-0249">Electron transport</keyword>
<evidence type="ECO:0000256" key="12">
    <source>
        <dbReference type="ARBA" id="ARBA00023027"/>
    </source>
</evidence>
<evidence type="ECO:0000256" key="7">
    <source>
        <dbReference type="ARBA" id="ARBA00022692"/>
    </source>
</evidence>
<feature type="transmembrane region" description="Helical" evidence="17">
    <location>
        <begin position="7"/>
        <end position="27"/>
    </location>
</feature>
<dbReference type="InterPro" id="IPR001750">
    <property type="entry name" value="ND/Mrp_TM"/>
</dbReference>
<dbReference type="Pfam" id="PF00662">
    <property type="entry name" value="Proton_antipo_N"/>
    <property type="match status" value="1"/>
</dbReference>
<accession>A0A343C457</accession>
<evidence type="ECO:0000256" key="2">
    <source>
        <dbReference type="ARBA" id="ARBA00004448"/>
    </source>
</evidence>
<comment type="function">
    <text evidence="1">Core subunit of the mitochondrial membrane respiratory chain NADH dehydrogenase (Complex I) that is believed to belong to the minimal assembly required for catalysis. Complex I functions in the transfer of electrons from NADH to the respiratory chain. The immediate electron acceptor for the enzyme is believed to be ubiquinone.</text>
</comment>
<dbReference type="Pfam" id="PF06455">
    <property type="entry name" value="NADH5_C"/>
    <property type="match status" value="1"/>
</dbReference>
<geneLocation type="mitochondrion" evidence="21"/>
<feature type="transmembrane region" description="Helical" evidence="17">
    <location>
        <begin position="245"/>
        <end position="262"/>
    </location>
</feature>
<keyword evidence="12 17" id="KW-0520">NAD</keyword>
<feature type="transmembrane region" description="Helical" evidence="17">
    <location>
        <begin position="448"/>
        <end position="470"/>
    </location>
</feature>
<protein>
    <recommendedName>
        <fullName evidence="4 17">NADH-ubiquinone oxidoreductase chain 5</fullName>
        <ecNumber evidence="3 17">7.1.1.2</ecNumber>
    </recommendedName>
</protein>
<keyword evidence="9" id="KW-1278">Translocase</keyword>
<evidence type="ECO:0000256" key="10">
    <source>
        <dbReference type="ARBA" id="ARBA00022982"/>
    </source>
</evidence>
<keyword evidence="14 17" id="KW-0496">Mitochondrion</keyword>
<feature type="transmembrane region" description="Helical" evidence="17">
    <location>
        <begin position="294"/>
        <end position="318"/>
    </location>
</feature>
<feature type="domain" description="NADH-Ubiquinone oxidoreductase (complex I) chain 5 N-terminal" evidence="19">
    <location>
        <begin position="44"/>
        <end position="87"/>
    </location>
</feature>
<dbReference type="AlphaFoldDB" id="A0A343C457"/>
<dbReference type="InterPro" id="IPR003945">
    <property type="entry name" value="NU5C-like"/>
</dbReference>
<keyword evidence="8" id="KW-0999">Mitochondrion inner membrane</keyword>
<proteinExistence type="inferred from homology"/>
<dbReference type="GO" id="GO:0003954">
    <property type="term" value="F:NADH dehydrogenase activity"/>
    <property type="evidence" value="ECO:0007669"/>
    <property type="project" value="TreeGrafter"/>
</dbReference>